<evidence type="ECO:0000259" key="1">
    <source>
        <dbReference type="Pfam" id="PF14214"/>
    </source>
</evidence>
<keyword evidence="3" id="KW-1185">Reference proteome</keyword>
<sequence>MRDIIVEHKSDGLQRISELHPSFMAMQYPLLFPYGEDGFQLGIKYITNDGKRKTKRQCMTMREYYAYRLQQRENEAQTIFLSGRLFQQYLVDAYTCIKEDRLRWVRLNQPQLRAELYKGLKDVVLKGDLTPASTGKRIVLPSSFTGGPRYMAQNFQDAMAICRYFGYPDLFIAFTVNPRWNEILHFLELISRQKPDDKPDIVSRVFKIKLDHLLRDLVQEKHFGTLEQFWPVRLSF</sequence>
<dbReference type="Pfam" id="PF14214">
    <property type="entry name" value="Helitron_like_N"/>
    <property type="match status" value="1"/>
</dbReference>
<organism evidence="2 3">
    <name type="scientific">Acer saccharum</name>
    <name type="common">Sugar maple</name>
    <dbReference type="NCBI Taxonomy" id="4024"/>
    <lineage>
        <taxon>Eukaryota</taxon>
        <taxon>Viridiplantae</taxon>
        <taxon>Streptophyta</taxon>
        <taxon>Embryophyta</taxon>
        <taxon>Tracheophyta</taxon>
        <taxon>Spermatophyta</taxon>
        <taxon>Magnoliopsida</taxon>
        <taxon>eudicotyledons</taxon>
        <taxon>Gunneridae</taxon>
        <taxon>Pentapetalae</taxon>
        <taxon>rosids</taxon>
        <taxon>malvids</taxon>
        <taxon>Sapindales</taxon>
        <taxon>Sapindaceae</taxon>
        <taxon>Hippocastanoideae</taxon>
        <taxon>Acereae</taxon>
        <taxon>Acer</taxon>
    </lineage>
</organism>
<dbReference type="InterPro" id="IPR025476">
    <property type="entry name" value="Helitron_helicase-like"/>
</dbReference>
<evidence type="ECO:0000313" key="2">
    <source>
        <dbReference type="EMBL" id="KAK0581896.1"/>
    </source>
</evidence>
<dbReference type="PANTHER" id="PTHR45786:SF74">
    <property type="entry name" value="ATP-DEPENDENT DNA HELICASE"/>
    <property type="match status" value="1"/>
</dbReference>
<gene>
    <name evidence="2" type="ORF">LWI29_019328</name>
</gene>
<reference evidence="2" key="1">
    <citation type="journal article" date="2022" name="Plant J.">
        <title>Strategies of tolerance reflected in two North American maple genomes.</title>
        <authorList>
            <person name="McEvoy S.L."/>
            <person name="Sezen U.U."/>
            <person name="Trouern-Trend A."/>
            <person name="McMahon S.M."/>
            <person name="Schaberg P.G."/>
            <person name="Yang J."/>
            <person name="Wegrzyn J.L."/>
            <person name="Swenson N.G."/>
        </authorList>
    </citation>
    <scope>NUCLEOTIDE SEQUENCE</scope>
    <source>
        <strain evidence="2">NS2018</strain>
    </source>
</reference>
<reference evidence="2" key="2">
    <citation type="submission" date="2023-06" db="EMBL/GenBank/DDBJ databases">
        <authorList>
            <person name="Swenson N.G."/>
            <person name="Wegrzyn J.L."/>
            <person name="Mcevoy S.L."/>
        </authorList>
    </citation>
    <scope>NUCLEOTIDE SEQUENCE</scope>
    <source>
        <strain evidence="2">NS2018</strain>
        <tissue evidence="2">Leaf</tissue>
    </source>
</reference>
<name>A0AA39RVE7_ACESA</name>
<evidence type="ECO:0000313" key="3">
    <source>
        <dbReference type="Proteomes" id="UP001168877"/>
    </source>
</evidence>
<proteinExistence type="predicted"/>
<dbReference type="AlphaFoldDB" id="A0AA39RVE7"/>
<feature type="domain" description="Helitron helicase-like" evidence="1">
    <location>
        <begin position="64"/>
        <end position="230"/>
    </location>
</feature>
<accession>A0AA39RVE7</accession>
<dbReference type="PANTHER" id="PTHR45786">
    <property type="entry name" value="DNA BINDING PROTEIN-LIKE"/>
    <property type="match status" value="1"/>
</dbReference>
<dbReference type="EMBL" id="JAUESC010000384">
    <property type="protein sequence ID" value="KAK0581896.1"/>
    <property type="molecule type" value="Genomic_DNA"/>
</dbReference>
<comment type="caution">
    <text evidence="2">The sequence shown here is derived from an EMBL/GenBank/DDBJ whole genome shotgun (WGS) entry which is preliminary data.</text>
</comment>
<dbReference type="Proteomes" id="UP001168877">
    <property type="component" value="Unassembled WGS sequence"/>
</dbReference>
<protein>
    <recommendedName>
        <fullName evidence="1">Helitron helicase-like domain-containing protein</fullName>
    </recommendedName>
</protein>